<dbReference type="RefSeq" id="WP_093829356.1">
    <property type="nucleotide sequence ID" value="NZ_FOLQ01000008.1"/>
</dbReference>
<dbReference type="Pfam" id="PF20432">
    <property type="entry name" value="Xre-like-HTH"/>
    <property type="match status" value="1"/>
</dbReference>
<evidence type="ECO:0000313" key="3">
    <source>
        <dbReference type="EMBL" id="SFD88083.1"/>
    </source>
</evidence>
<sequence length="142" mass="16012">MTVVAIANRLGGNQVLGQSIRSEADLMHLIELGVPKATIRYLADSLGIEPKELIQYLPVTPRNLQRYQEEDRLSEIVSDHIVALAELFEHGEEALGKDYFRDWLHGSILSLGNRRPVEFLKTHKGIGMVDRELGRIEHGIFA</sequence>
<evidence type="ECO:0000259" key="1">
    <source>
        <dbReference type="Pfam" id="PF09722"/>
    </source>
</evidence>
<evidence type="ECO:0000313" key="4">
    <source>
        <dbReference type="Proteomes" id="UP000198598"/>
    </source>
</evidence>
<evidence type="ECO:0000259" key="2">
    <source>
        <dbReference type="Pfam" id="PF20432"/>
    </source>
</evidence>
<dbReference type="Proteomes" id="UP000198598">
    <property type="component" value="Unassembled WGS sequence"/>
</dbReference>
<dbReference type="InterPro" id="IPR024467">
    <property type="entry name" value="Xre/MbcA/ParS-like_toxin-bd"/>
</dbReference>
<feature type="domain" description="Antitoxin Xre/MbcA/ParS-like toxin-binding" evidence="1">
    <location>
        <begin position="90"/>
        <end position="139"/>
    </location>
</feature>
<feature type="domain" description="Antitoxin Xre-like helix-turn-helix" evidence="2">
    <location>
        <begin position="26"/>
        <end position="85"/>
    </location>
</feature>
<dbReference type="GO" id="GO:0003677">
    <property type="term" value="F:DNA binding"/>
    <property type="evidence" value="ECO:0007669"/>
    <property type="project" value="InterPro"/>
</dbReference>
<dbReference type="NCBIfam" id="TIGR02293">
    <property type="entry name" value="TAS_TIGR02293"/>
    <property type="match status" value="1"/>
</dbReference>
<dbReference type="EMBL" id="FOLQ01000008">
    <property type="protein sequence ID" value="SFD88083.1"/>
    <property type="molecule type" value="Genomic_DNA"/>
</dbReference>
<accession>A0A1I1W454</accession>
<dbReference type="STRING" id="662367.SAMN05216167_10849"/>
<dbReference type="AlphaFoldDB" id="A0A1I1W454"/>
<dbReference type="InterPro" id="IPR011979">
    <property type="entry name" value="Antitox_Xre"/>
</dbReference>
<name>A0A1I1W454_9BACT</name>
<protein>
    <submittedName>
        <fullName evidence="3">Putative toxin-antitoxin system antitoxin component, TIGR02293 family</fullName>
    </submittedName>
</protein>
<dbReference type="OrthoDB" id="5770459at2"/>
<organism evidence="3 4">
    <name type="scientific">Spirosoma endophyticum</name>
    <dbReference type="NCBI Taxonomy" id="662367"/>
    <lineage>
        <taxon>Bacteria</taxon>
        <taxon>Pseudomonadati</taxon>
        <taxon>Bacteroidota</taxon>
        <taxon>Cytophagia</taxon>
        <taxon>Cytophagales</taxon>
        <taxon>Cytophagaceae</taxon>
        <taxon>Spirosoma</taxon>
    </lineage>
</organism>
<dbReference type="Pfam" id="PF09722">
    <property type="entry name" value="Xre_MbcA_ParS_C"/>
    <property type="match status" value="1"/>
</dbReference>
<reference evidence="3 4" key="1">
    <citation type="submission" date="2016-10" db="EMBL/GenBank/DDBJ databases">
        <authorList>
            <person name="de Groot N.N."/>
        </authorList>
    </citation>
    <scope>NUCLEOTIDE SEQUENCE [LARGE SCALE GENOMIC DNA]</scope>
    <source>
        <strain evidence="3 4">DSM 26130</strain>
    </source>
</reference>
<gene>
    <name evidence="3" type="ORF">SAMN05216167_10849</name>
</gene>
<dbReference type="InterPro" id="IPR046847">
    <property type="entry name" value="Xre-like_HTH"/>
</dbReference>
<keyword evidence="4" id="KW-1185">Reference proteome</keyword>
<proteinExistence type="predicted"/>